<keyword evidence="2" id="KW-1185">Reference proteome</keyword>
<comment type="caution">
    <text evidence="1">The sequence shown here is derived from an EMBL/GenBank/DDBJ whole genome shotgun (WGS) entry which is preliminary data.</text>
</comment>
<proteinExistence type="predicted"/>
<sequence length="282" mass="32302">MPELDDIAYSQDECVQAVRDYYHFLTQMYLDEDDFVHPPDDENGWPSINEENLADVNKDETVLNLLRHLPYVREDPTGGGEDDIQVAAFTNITNWPASADLIAAGRYDGEALRSATEGATLCDILPSHVVGLTGGPPENNIFLIDTELGIALWPECPGEVVKASRRSPLLPRDVRPVSDDPYDYEDDEEQAEWRGDSTAWSIPHFFAMLEDHFRTLEFVPITKTKIWVTHPYFHAEHRDEIVSAVRDIYRKHHWPELEQYDKAACQAEIHTFLQQNYPSFVE</sequence>
<dbReference type="EMBL" id="CAWUHC010000006">
    <property type="protein sequence ID" value="CAK7211647.1"/>
    <property type="molecule type" value="Genomic_DNA"/>
</dbReference>
<name>A0ABP0AWK3_9PEZI</name>
<evidence type="ECO:0000313" key="2">
    <source>
        <dbReference type="Proteomes" id="UP001642406"/>
    </source>
</evidence>
<reference evidence="1 2" key="1">
    <citation type="submission" date="2024-01" db="EMBL/GenBank/DDBJ databases">
        <authorList>
            <person name="Allen C."/>
            <person name="Tagirdzhanova G."/>
        </authorList>
    </citation>
    <scope>NUCLEOTIDE SEQUENCE [LARGE SCALE GENOMIC DNA]</scope>
</reference>
<gene>
    <name evidence="1" type="ORF">SBRCBS47491_001195</name>
</gene>
<organism evidence="1 2">
    <name type="scientific">Sporothrix bragantina</name>
    <dbReference type="NCBI Taxonomy" id="671064"/>
    <lineage>
        <taxon>Eukaryota</taxon>
        <taxon>Fungi</taxon>
        <taxon>Dikarya</taxon>
        <taxon>Ascomycota</taxon>
        <taxon>Pezizomycotina</taxon>
        <taxon>Sordariomycetes</taxon>
        <taxon>Sordariomycetidae</taxon>
        <taxon>Ophiostomatales</taxon>
        <taxon>Ophiostomataceae</taxon>
        <taxon>Sporothrix</taxon>
    </lineage>
</organism>
<accession>A0ABP0AWK3</accession>
<dbReference type="Proteomes" id="UP001642406">
    <property type="component" value="Unassembled WGS sequence"/>
</dbReference>
<evidence type="ECO:0000313" key="1">
    <source>
        <dbReference type="EMBL" id="CAK7211647.1"/>
    </source>
</evidence>
<protein>
    <submittedName>
        <fullName evidence="1">Uncharacterized protein</fullName>
    </submittedName>
</protein>